<dbReference type="Gene3D" id="3.40.605.10">
    <property type="entry name" value="Aldehyde Dehydrogenase, Chain A, domain 1"/>
    <property type="match status" value="3"/>
</dbReference>
<protein>
    <recommendedName>
        <fullName evidence="2">Aldehyde dehydrogenase domain-containing protein</fullName>
    </recommendedName>
</protein>
<evidence type="ECO:0000313" key="3">
    <source>
        <dbReference type="EMBL" id="KAK2163643.1"/>
    </source>
</evidence>
<comment type="caution">
    <text evidence="3">The sequence shown here is derived from an EMBL/GenBank/DDBJ whole genome shotgun (WGS) entry which is preliminary data.</text>
</comment>
<dbReference type="InterPro" id="IPR016162">
    <property type="entry name" value="Ald_DH_N"/>
</dbReference>
<dbReference type="GO" id="GO:0016620">
    <property type="term" value="F:oxidoreductase activity, acting on the aldehyde or oxo group of donors, NAD or NADP as acceptor"/>
    <property type="evidence" value="ECO:0007669"/>
    <property type="project" value="InterPro"/>
</dbReference>
<dbReference type="InterPro" id="IPR016163">
    <property type="entry name" value="Ald_DH_C"/>
</dbReference>
<proteinExistence type="predicted"/>
<sequence>MIWRRRRCRQGKERSMLTAAKMNDNKSADSTEKDISRIFKDMSYATVQEGCSVAESWLSDHGRALNHFINGEWTVAAGQQDRHTVSNPATASQDTSRSTRSLLSVVESMESGKPARESREVDTPALVRHFYHYAGWAQLMTSELNGSTPLGCVLVIPSSSCPLLSLACSVAPALAMGNVVIVKPALQTPLAALLFAEICTEAGLPPGVINVVTGDDAFEEELAVNAVVKSVTFTGTTERGRTLRRLLAGSGKKLSLQLSGKSAAIVFDSADVDSAIEGVTESLCFSQGQVAWAMSRLLVQETIFESFMSKLKTRLKRLRVGDGLDKTCDIGALVSQDDRLRLAAFVDDARSQGAEVPGPLVVAMSFRTAKEAIALSNASKYGLAASIWTEILSLGLEVAMAIKVGTVWLNGYNMCDAAAGMGGCRQSGFGRDGGKEGLYQYVRPAWQETVATPAVESVDYTKFGASPPNNAAITKDVSNADDKPRVDKTYKLYYGGGQKRPDSQSVRAVEGKGGKVLGHISEGSRKDIRNAVEAANKAAPGNTFLQGLYQYVRPAWQETVATPAVESVDYTKFGASPPNNAAITKDVSNADDKPRVDKTYKLYYGGGQKRPDSQSVRAVEGKGGKVLGHISEGSRKDIRNAVEAANKAAPGWGKKPGHNRAQILFYVAENLDTRRAEFASQLMVCTDCTLEEGQRQVDLSVQRLFHWAAYCDKHGGSVQETPLCGATVKLHEPVGVVGIICPQVAPLLGFVSLFAPAVARGNCVVIVPSMSCPLPALDLYQVFDTSDVPAGVINIITGDRAHLTKHLAEHHDVQAVWYFGSRVGSKFVESAAAENMKRTWVNYGMERNWEDRQEGQGEEFLRHAVHVKNVWMPMGEIFAN</sequence>
<evidence type="ECO:0000313" key="4">
    <source>
        <dbReference type="Proteomes" id="UP001209878"/>
    </source>
</evidence>
<organism evidence="3 4">
    <name type="scientific">Ridgeia piscesae</name>
    <name type="common">Tubeworm</name>
    <dbReference type="NCBI Taxonomy" id="27915"/>
    <lineage>
        <taxon>Eukaryota</taxon>
        <taxon>Metazoa</taxon>
        <taxon>Spiralia</taxon>
        <taxon>Lophotrochozoa</taxon>
        <taxon>Annelida</taxon>
        <taxon>Polychaeta</taxon>
        <taxon>Sedentaria</taxon>
        <taxon>Canalipalpata</taxon>
        <taxon>Sabellida</taxon>
        <taxon>Siboglinidae</taxon>
        <taxon>Ridgeia</taxon>
    </lineage>
</organism>
<dbReference type="InterPro" id="IPR015590">
    <property type="entry name" value="Aldehyde_DH_dom"/>
</dbReference>
<gene>
    <name evidence="3" type="ORF">NP493_1452g00014</name>
</gene>
<dbReference type="AlphaFoldDB" id="A0AAD9NCL6"/>
<feature type="region of interest" description="Disordered" evidence="1">
    <location>
        <begin position="81"/>
        <end position="100"/>
    </location>
</feature>
<dbReference type="InterPro" id="IPR016161">
    <property type="entry name" value="Ald_DH/histidinol_DH"/>
</dbReference>
<dbReference type="EMBL" id="JAODUO010001450">
    <property type="protein sequence ID" value="KAK2163643.1"/>
    <property type="molecule type" value="Genomic_DNA"/>
</dbReference>
<feature type="domain" description="Aldehyde dehydrogenase" evidence="2">
    <location>
        <begin position="97"/>
        <end position="356"/>
    </location>
</feature>
<reference evidence="3" key="1">
    <citation type="journal article" date="2023" name="Mol. Biol. Evol.">
        <title>Third-Generation Sequencing Reveals the Adaptive Role of the Epigenome in Three Deep-Sea Polychaetes.</title>
        <authorList>
            <person name="Perez M."/>
            <person name="Aroh O."/>
            <person name="Sun Y."/>
            <person name="Lan Y."/>
            <person name="Juniper S.K."/>
            <person name="Young C.R."/>
            <person name="Angers B."/>
            <person name="Qian P.Y."/>
        </authorList>
    </citation>
    <scope>NUCLEOTIDE SEQUENCE</scope>
    <source>
        <strain evidence="3">R07B-5</strain>
    </source>
</reference>
<evidence type="ECO:0000259" key="2">
    <source>
        <dbReference type="Pfam" id="PF00171"/>
    </source>
</evidence>
<dbReference type="PANTHER" id="PTHR11699">
    <property type="entry name" value="ALDEHYDE DEHYDROGENASE-RELATED"/>
    <property type="match status" value="1"/>
</dbReference>
<dbReference type="SUPFAM" id="SSF53720">
    <property type="entry name" value="ALDH-like"/>
    <property type="match status" value="2"/>
</dbReference>
<feature type="domain" description="Aldehyde dehydrogenase" evidence="2">
    <location>
        <begin position="614"/>
        <end position="844"/>
    </location>
</feature>
<accession>A0AAD9NCL6</accession>
<name>A0AAD9NCL6_RIDPI</name>
<evidence type="ECO:0000256" key="1">
    <source>
        <dbReference type="SAM" id="MobiDB-lite"/>
    </source>
</evidence>
<keyword evidence="4" id="KW-1185">Reference proteome</keyword>
<dbReference type="Pfam" id="PF00171">
    <property type="entry name" value="Aldedh"/>
    <property type="match status" value="2"/>
</dbReference>
<dbReference type="Proteomes" id="UP001209878">
    <property type="component" value="Unassembled WGS sequence"/>
</dbReference>
<feature type="compositionally biased region" description="Polar residues" evidence="1">
    <location>
        <begin position="85"/>
        <end position="100"/>
    </location>
</feature>
<dbReference type="Gene3D" id="3.40.309.10">
    <property type="entry name" value="Aldehyde Dehydrogenase, Chain A, domain 2"/>
    <property type="match status" value="2"/>
</dbReference>